<comment type="caution">
    <text evidence="6">The sequence shown here is derived from an EMBL/GenBank/DDBJ whole genome shotgun (WGS) entry which is preliminary data.</text>
</comment>
<evidence type="ECO:0000313" key="6">
    <source>
        <dbReference type="EMBL" id="PWD84160.1"/>
    </source>
</evidence>
<keyword evidence="4" id="KW-0804">Transcription</keyword>
<dbReference type="InterPro" id="IPR050950">
    <property type="entry name" value="HTH-type_LysR_regulators"/>
</dbReference>
<evidence type="ECO:0000313" key="7">
    <source>
        <dbReference type="Proteomes" id="UP000244948"/>
    </source>
</evidence>
<reference evidence="6 7" key="1">
    <citation type="journal article" date="2018" name="Genome Announc.">
        <title>Ignatzschineria cameli sp. nov., isolated from necrotic foot tissue of dromedaries (Camelus dromedarius) and associated maggots (Wohlfahrtia species) in Dubai.</title>
        <authorList>
            <person name="Tsang C.C."/>
            <person name="Tang J.Y."/>
            <person name="Fong J.Y."/>
            <person name="Kinne J."/>
            <person name="Lee H.H."/>
            <person name="Joseph M."/>
            <person name="Jose S."/>
            <person name="Schuster R.K."/>
            <person name="Tang Y."/>
            <person name="Sivakumar S."/>
            <person name="Chen J.H."/>
            <person name="Teng J.L."/>
            <person name="Lau S.K."/>
            <person name="Wernery U."/>
            <person name="Woo P.C."/>
        </authorList>
    </citation>
    <scope>NUCLEOTIDE SEQUENCE [LARGE SCALE GENOMIC DNA]</scope>
    <source>
        <strain evidence="6 7">KCTC 22643</strain>
    </source>
</reference>
<dbReference type="FunFam" id="1.10.10.10:FF:000001">
    <property type="entry name" value="LysR family transcriptional regulator"/>
    <property type="match status" value="1"/>
</dbReference>
<accession>A0A2U2ALR7</accession>
<keyword evidence="2" id="KW-0805">Transcription regulation</keyword>
<dbReference type="SUPFAM" id="SSF46785">
    <property type="entry name" value="Winged helix' DNA-binding domain"/>
    <property type="match status" value="1"/>
</dbReference>
<dbReference type="InterPro" id="IPR000847">
    <property type="entry name" value="LysR_HTH_N"/>
</dbReference>
<feature type="domain" description="HTH lysR-type" evidence="5">
    <location>
        <begin position="7"/>
        <end position="64"/>
    </location>
</feature>
<dbReference type="PROSITE" id="PS50931">
    <property type="entry name" value="HTH_LYSR"/>
    <property type="match status" value="1"/>
</dbReference>
<dbReference type="Pfam" id="PF03466">
    <property type="entry name" value="LysR_substrate"/>
    <property type="match status" value="1"/>
</dbReference>
<dbReference type="GO" id="GO:0003700">
    <property type="term" value="F:DNA-binding transcription factor activity"/>
    <property type="evidence" value="ECO:0007669"/>
    <property type="project" value="InterPro"/>
</dbReference>
<dbReference type="InterPro" id="IPR036388">
    <property type="entry name" value="WH-like_DNA-bd_sf"/>
</dbReference>
<proteinExistence type="inferred from homology"/>
<dbReference type="AlphaFoldDB" id="A0A2U2ALR7"/>
<dbReference type="SUPFAM" id="SSF53850">
    <property type="entry name" value="Periplasmic binding protein-like II"/>
    <property type="match status" value="1"/>
</dbReference>
<evidence type="ECO:0000256" key="2">
    <source>
        <dbReference type="ARBA" id="ARBA00023015"/>
    </source>
</evidence>
<dbReference type="EMBL" id="QEWR01000002">
    <property type="protein sequence ID" value="PWD84160.1"/>
    <property type="molecule type" value="Genomic_DNA"/>
</dbReference>
<dbReference type="Gene3D" id="1.10.10.10">
    <property type="entry name" value="Winged helix-like DNA-binding domain superfamily/Winged helix DNA-binding domain"/>
    <property type="match status" value="1"/>
</dbReference>
<dbReference type="GO" id="GO:0005829">
    <property type="term" value="C:cytosol"/>
    <property type="evidence" value="ECO:0007669"/>
    <property type="project" value="TreeGrafter"/>
</dbReference>
<dbReference type="PANTHER" id="PTHR30419">
    <property type="entry name" value="HTH-TYPE TRANSCRIPTIONAL REGULATOR YBHD"/>
    <property type="match status" value="1"/>
</dbReference>
<dbReference type="Gene3D" id="3.40.190.290">
    <property type="match status" value="1"/>
</dbReference>
<comment type="similarity">
    <text evidence="1">Belongs to the LysR transcriptional regulatory family.</text>
</comment>
<organism evidence="6 7">
    <name type="scientific">Ignatzschineria indica</name>
    <dbReference type="NCBI Taxonomy" id="472583"/>
    <lineage>
        <taxon>Bacteria</taxon>
        <taxon>Pseudomonadati</taxon>
        <taxon>Pseudomonadota</taxon>
        <taxon>Gammaproteobacteria</taxon>
        <taxon>Cardiobacteriales</taxon>
        <taxon>Ignatzschineriaceae</taxon>
        <taxon>Ignatzschineria</taxon>
    </lineage>
</organism>
<protein>
    <submittedName>
        <fullName evidence="6">LysR family transcriptional regulator</fullName>
    </submittedName>
</protein>
<gene>
    <name evidence="6" type="ORF">DC082_01025</name>
</gene>
<evidence type="ECO:0000259" key="5">
    <source>
        <dbReference type="PROSITE" id="PS50931"/>
    </source>
</evidence>
<dbReference type="RefSeq" id="WP_109235364.1">
    <property type="nucleotide sequence ID" value="NZ_BMXZ01000001.1"/>
</dbReference>
<keyword evidence="7" id="KW-1185">Reference proteome</keyword>
<evidence type="ECO:0000256" key="4">
    <source>
        <dbReference type="ARBA" id="ARBA00023163"/>
    </source>
</evidence>
<name>A0A2U2ALR7_9GAMM</name>
<dbReference type="Pfam" id="PF00126">
    <property type="entry name" value="HTH_1"/>
    <property type="match status" value="1"/>
</dbReference>
<evidence type="ECO:0000256" key="3">
    <source>
        <dbReference type="ARBA" id="ARBA00023125"/>
    </source>
</evidence>
<dbReference type="PRINTS" id="PR00039">
    <property type="entry name" value="HTHLYSR"/>
</dbReference>
<sequence>MRKSDQIELKQLRYFTHVAEFGSFTRAANHLDISSSVLSRQIRQLEVDLGKNLLIRDGRGVTLTESGYLFLEHCRKILTQLEKAVESVSGAELAGNVSLGFPPTLARYFSVPIIRTFHELMPKAKLRVIEESTVSIEEGIITGIIDMGLIYNPVHMQDLDAVFLLKESLYLIAPCTMEVGATSQGISLAKAATLPLILPAYPNGHRRLIETEMIKIASKPNLILEVNSVRTTFELVAKEMGCTIFSSKGIDLLPKEEQKNIQMHRIHTPSLITNLYIATSNKRVMTNTEETLSKIIASLCLEYFAVGE</sequence>
<dbReference type="Proteomes" id="UP000244948">
    <property type="component" value="Unassembled WGS sequence"/>
</dbReference>
<evidence type="ECO:0000256" key="1">
    <source>
        <dbReference type="ARBA" id="ARBA00009437"/>
    </source>
</evidence>
<dbReference type="InterPro" id="IPR036390">
    <property type="entry name" value="WH_DNA-bd_sf"/>
</dbReference>
<dbReference type="InterPro" id="IPR005119">
    <property type="entry name" value="LysR_subst-bd"/>
</dbReference>
<keyword evidence="3" id="KW-0238">DNA-binding</keyword>
<dbReference type="GO" id="GO:0003677">
    <property type="term" value="F:DNA binding"/>
    <property type="evidence" value="ECO:0007669"/>
    <property type="project" value="UniProtKB-KW"/>
</dbReference>